<dbReference type="GO" id="GO:0005737">
    <property type="term" value="C:cytoplasm"/>
    <property type="evidence" value="ECO:0007669"/>
    <property type="project" value="InterPro"/>
</dbReference>
<dbReference type="GO" id="GO:0006508">
    <property type="term" value="P:proteolysis"/>
    <property type="evidence" value="ECO:0007669"/>
    <property type="project" value="UniProtKB-KW"/>
</dbReference>
<dbReference type="SUPFAM" id="SSF53187">
    <property type="entry name" value="Zn-dependent exopeptidases"/>
    <property type="match status" value="1"/>
</dbReference>
<evidence type="ECO:0000259" key="7">
    <source>
        <dbReference type="PROSITE" id="PS00631"/>
    </source>
</evidence>
<dbReference type="InterPro" id="IPR011356">
    <property type="entry name" value="Leucine_aapep/pepB"/>
</dbReference>
<keyword evidence="5" id="KW-0645">Protease</keyword>
<evidence type="ECO:0000256" key="3">
    <source>
        <dbReference type="ARBA" id="ARBA00012565"/>
    </source>
</evidence>
<evidence type="ECO:0000256" key="5">
    <source>
        <dbReference type="ARBA" id="ARBA00022670"/>
    </source>
</evidence>
<dbReference type="Pfam" id="PF00883">
    <property type="entry name" value="Peptidase_M17"/>
    <property type="match status" value="1"/>
</dbReference>
<reference evidence="8" key="1">
    <citation type="submission" date="2020-05" db="EMBL/GenBank/DDBJ databases">
        <authorList>
            <person name="Chiriac C."/>
            <person name="Salcher M."/>
            <person name="Ghai R."/>
            <person name="Kavagutti S V."/>
        </authorList>
    </citation>
    <scope>NUCLEOTIDE SEQUENCE</scope>
</reference>
<dbReference type="InterPro" id="IPR008283">
    <property type="entry name" value="Peptidase_M17_N"/>
</dbReference>
<dbReference type="SUPFAM" id="SSF52949">
    <property type="entry name" value="Macro domain-like"/>
    <property type="match status" value="1"/>
</dbReference>
<proteinExistence type="inferred from homology"/>
<dbReference type="PANTHER" id="PTHR11963:SF23">
    <property type="entry name" value="CYTOSOL AMINOPEPTIDASE"/>
    <property type="match status" value="1"/>
</dbReference>
<dbReference type="InterPro" id="IPR023042">
    <property type="entry name" value="Peptidase_M17_leu_NH2_pept"/>
</dbReference>
<dbReference type="EMBL" id="CAEZUX010000091">
    <property type="protein sequence ID" value="CAB4617763.1"/>
    <property type="molecule type" value="Genomic_DNA"/>
</dbReference>
<accession>A0A6J6HYY3</accession>
<dbReference type="PRINTS" id="PR00481">
    <property type="entry name" value="LAMNOPPTDASE"/>
</dbReference>
<dbReference type="GO" id="GO:0030145">
    <property type="term" value="F:manganese ion binding"/>
    <property type="evidence" value="ECO:0007669"/>
    <property type="project" value="InterPro"/>
</dbReference>
<comment type="similarity">
    <text evidence="2">Belongs to the peptidase M17 family.</text>
</comment>
<evidence type="ECO:0000256" key="2">
    <source>
        <dbReference type="ARBA" id="ARBA00009528"/>
    </source>
</evidence>
<dbReference type="NCBIfam" id="NF002073">
    <property type="entry name" value="PRK00913.1-2"/>
    <property type="match status" value="1"/>
</dbReference>
<comment type="catalytic activity">
    <reaction evidence="1">
        <text>Release of an N-terminal amino acid, Xaa-|-Yaa-, in which Xaa is preferably Leu, but may be other amino acids including Pro although not Arg or Lys, and Yaa may be Pro. Amino acid amides and methyl esters are also readily hydrolyzed, but rates on arylamides are exceedingly low.</text>
        <dbReference type="EC" id="3.4.11.1"/>
    </reaction>
</comment>
<protein>
    <recommendedName>
        <fullName evidence="3">leucyl aminopeptidase</fullName>
        <ecNumber evidence="3">3.4.11.1</ecNumber>
    </recommendedName>
</protein>
<sequence length="487" mass="50412">MRTTFTTSKSVPSKVEAVIIPVASSGPVGAGVGLSREQLSALGFEGRASQTLTLPADKGKVRILVGLGDVRDLDANTMRNVAAAAARAANRYASVATTLATAGRGATKATAQAVVEGMALALHRWADLKNDKSSLPKLTSITLVASTETAAVTSGMNAGIATAGAVCRARDFANTPPSHLTARAFAERAVAIAAESGLTSTVYDKDQLKAMGCGGLVGVNAGSVEPPRMVKLEYKPANAKSHVVLVGKGVMYDSGGISLKPSDPSHASMKMDMSGAAAVLATMGALSALKVKTRVTAFLMCTDNMPSGSALKLGDVLTMRNGKTVEIHNTDAEGRLILADGLSLGTELKPDAMLDIATLTGACLGALGKHMAGILGNNDGVLDQVRASSARTDELVWELPMHRPYRSLLDSNVADMRNIGGPLAGATTASLFLSEFVGATPWVHIDMAGPMESDGDNGWLNRGATAYGTRLMIDFCANFTKPGRKNK</sequence>
<dbReference type="Pfam" id="PF02789">
    <property type="entry name" value="Peptidase_M17_N"/>
    <property type="match status" value="1"/>
</dbReference>
<dbReference type="EC" id="3.4.11.1" evidence="3"/>
<dbReference type="InterPro" id="IPR000819">
    <property type="entry name" value="Peptidase_M17_C"/>
</dbReference>
<dbReference type="PROSITE" id="PS00631">
    <property type="entry name" value="CYTOSOL_AP"/>
    <property type="match status" value="1"/>
</dbReference>
<dbReference type="InterPro" id="IPR043472">
    <property type="entry name" value="Macro_dom-like"/>
</dbReference>
<evidence type="ECO:0000256" key="6">
    <source>
        <dbReference type="ARBA" id="ARBA00022801"/>
    </source>
</evidence>
<gene>
    <name evidence="8" type="ORF">UFOPK1874_00826</name>
</gene>
<evidence type="ECO:0000256" key="1">
    <source>
        <dbReference type="ARBA" id="ARBA00000135"/>
    </source>
</evidence>
<dbReference type="CDD" id="cd00433">
    <property type="entry name" value="Peptidase_M17"/>
    <property type="match status" value="1"/>
</dbReference>
<keyword evidence="4" id="KW-0031">Aminopeptidase</keyword>
<dbReference type="PANTHER" id="PTHR11963">
    <property type="entry name" value="LEUCINE AMINOPEPTIDASE-RELATED"/>
    <property type="match status" value="1"/>
</dbReference>
<keyword evidence="6" id="KW-0378">Hydrolase</keyword>
<dbReference type="Gene3D" id="3.40.630.10">
    <property type="entry name" value="Zn peptidases"/>
    <property type="match status" value="1"/>
</dbReference>
<feature type="domain" description="Cytosol aminopeptidase" evidence="7">
    <location>
        <begin position="329"/>
        <end position="336"/>
    </location>
</feature>
<dbReference type="GO" id="GO:0070006">
    <property type="term" value="F:metalloaminopeptidase activity"/>
    <property type="evidence" value="ECO:0007669"/>
    <property type="project" value="InterPro"/>
</dbReference>
<evidence type="ECO:0000256" key="4">
    <source>
        <dbReference type="ARBA" id="ARBA00022438"/>
    </source>
</evidence>
<dbReference type="HAMAP" id="MF_00181">
    <property type="entry name" value="Cytosol_peptidase_M17"/>
    <property type="match status" value="1"/>
</dbReference>
<name>A0A6J6HYY3_9ZZZZ</name>
<organism evidence="8">
    <name type="scientific">freshwater metagenome</name>
    <dbReference type="NCBI Taxonomy" id="449393"/>
    <lineage>
        <taxon>unclassified sequences</taxon>
        <taxon>metagenomes</taxon>
        <taxon>ecological metagenomes</taxon>
    </lineage>
</organism>
<dbReference type="Gene3D" id="3.40.220.10">
    <property type="entry name" value="Leucine Aminopeptidase, subunit E, domain 1"/>
    <property type="match status" value="1"/>
</dbReference>
<evidence type="ECO:0000313" key="8">
    <source>
        <dbReference type="EMBL" id="CAB4617763.1"/>
    </source>
</evidence>
<dbReference type="AlphaFoldDB" id="A0A6J6HYY3"/>